<sequence>MGSVRVQLQPAGDVVRLVQLTDTHLCAKAGGTLLGVDTDASLNAVIDLVRSERPHVDAILATGDLSDQGAQSAYQRLQTAFDTLCPTQYWLPGNHDNREAMLAVAGPDALPAAVSAPHWQVIMLDSQIPGEVGGELGPEQLAQLSSLLDAAREAGQYVLVCLHHQPVPVGCAWLDEQMVADADTLFAFLDTHDSVRGVLWGHVHQHIQRERNGVELMASPSTCVQFAPDQVDFRADVIPPGYRWLDLHPDGRIETGVSRLPEGNFIADTEMGGYL</sequence>
<dbReference type="PANTHER" id="PTHR42988">
    <property type="entry name" value="PHOSPHOHYDROLASE"/>
    <property type="match status" value="1"/>
</dbReference>
<comment type="caution">
    <text evidence="6">The sequence shown here is derived from an EMBL/GenBank/DDBJ whole genome shotgun (WGS) entry which is preliminary data.</text>
</comment>
<dbReference type="InterPro" id="IPR004843">
    <property type="entry name" value="Calcineurin-like_PHP"/>
</dbReference>
<organism evidence="6 7">
    <name type="scientific">Parahalioglobus pacificus</name>
    <dbReference type="NCBI Taxonomy" id="930806"/>
    <lineage>
        <taxon>Bacteria</taxon>
        <taxon>Pseudomonadati</taxon>
        <taxon>Pseudomonadota</taxon>
        <taxon>Gammaproteobacteria</taxon>
        <taxon>Cellvibrionales</taxon>
        <taxon>Halieaceae</taxon>
        <taxon>Parahalioglobus</taxon>
    </lineage>
</organism>
<evidence type="ECO:0000313" key="6">
    <source>
        <dbReference type="EMBL" id="GHD34384.1"/>
    </source>
</evidence>
<evidence type="ECO:0000256" key="2">
    <source>
        <dbReference type="ARBA" id="ARBA00022801"/>
    </source>
</evidence>
<keyword evidence="3" id="KW-0408">Iron</keyword>
<keyword evidence="1" id="KW-0479">Metal-binding</keyword>
<reference evidence="6" key="1">
    <citation type="journal article" date="2014" name="Int. J. Syst. Evol. Microbiol.">
        <title>Complete genome sequence of Corynebacterium casei LMG S-19264T (=DSM 44701T), isolated from a smear-ripened cheese.</title>
        <authorList>
            <consortium name="US DOE Joint Genome Institute (JGI-PGF)"/>
            <person name="Walter F."/>
            <person name="Albersmeier A."/>
            <person name="Kalinowski J."/>
            <person name="Ruckert C."/>
        </authorList>
    </citation>
    <scope>NUCLEOTIDE SEQUENCE</scope>
    <source>
        <strain evidence="6">KCTC 23430</strain>
    </source>
</reference>
<reference evidence="6" key="2">
    <citation type="submission" date="2020-09" db="EMBL/GenBank/DDBJ databases">
        <authorList>
            <person name="Sun Q."/>
            <person name="Kim S."/>
        </authorList>
    </citation>
    <scope>NUCLEOTIDE SEQUENCE</scope>
    <source>
        <strain evidence="6">KCTC 23430</strain>
    </source>
</reference>
<evidence type="ECO:0000259" key="5">
    <source>
        <dbReference type="Pfam" id="PF00149"/>
    </source>
</evidence>
<dbReference type="Proteomes" id="UP000644693">
    <property type="component" value="Unassembled WGS sequence"/>
</dbReference>
<accession>A0A918XJ08</accession>
<dbReference type="InterPro" id="IPR029052">
    <property type="entry name" value="Metallo-depent_PP-like"/>
</dbReference>
<dbReference type="SUPFAM" id="SSF56300">
    <property type="entry name" value="Metallo-dependent phosphatases"/>
    <property type="match status" value="1"/>
</dbReference>
<keyword evidence="7" id="KW-1185">Reference proteome</keyword>
<dbReference type="InterPro" id="IPR026575">
    <property type="entry name" value="GpdQ/CpdA-like"/>
</dbReference>
<dbReference type="RefSeq" id="WP_189477662.1">
    <property type="nucleotide sequence ID" value="NZ_BMYM01000002.1"/>
</dbReference>
<evidence type="ECO:0000256" key="1">
    <source>
        <dbReference type="ARBA" id="ARBA00022723"/>
    </source>
</evidence>
<name>A0A918XJ08_9GAMM</name>
<dbReference type="EMBL" id="BMYM01000002">
    <property type="protein sequence ID" value="GHD34384.1"/>
    <property type="molecule type" value="Genomic_DNA"/>
</dbReference>
<proteinExistence type="inferred from homology"/>
<dbReference type="Pfam" id="PF00149">
    <property type="entry name" value="Metallophos"/>
    <property type="match status" value="1"/>
</dbReference>
<dbReference type="GO" id="GO:0046872">
    <property type="term" value="F:metal ion binding"/>
    <property type="evidence" value="ECO:0007669"/>
    <property type="project" value="UniProtKB-KW"/>
</dbReference>
<feature type="domain" description="Calcineurin-like phosphoesterase" evidence="5">
    <location>
        <begin position="16"/>
        <end position="205"/>
    </location>
</feature>
<gene>
    <name evidence="6" type="primary">cpdA</name>
    <name evidence="6" type="ORF">GCM10007053_19990</name>
</gene>
<dbReference type="AlphaFoldDB" id="A0A918XJ08"/>
<dbReference type="NCBIfam" id="NF008359">
    <property type="entry name" value="PRK11148.1"/>
    <property type="match status" value="1"/>
</dbReference>
<evidence type="ECO:0000256" key="3">
    <source>
        <dbReference type="ARBA" id="ARBA00023004"/>
    </source>
</evidence>
<protein>
    <submittedName>
        <fullName evidence="6">3',5'-cyclic adenosine monophosphate phosphodiesterase CpdA</fullName>
    </submittedName>
</protein>
<comment type="similarity">
    <text evidence="4">Belongs to the cyclic nucleotide phosphodiesterase class-III family.</text>
</comment>
<dbReference type="PANTHER" id="PTHR42988:SF2">
    <property type="entry name" value="CYCLIC NUCLEOTIDE PHOSPHODIESTERASE CBUA0032-RELATED"/>
    <property type="match status" value="1"/>
</dbReference>
<dbReference type="Gene3D" id="3.60.21.10">
    <property type="match status" value="1"/>
</dbReference>
<dbReference type="CDD" id="cd07402">
    <property type="entry name" value="MPP_GpdQ"/>
    <property type="match status" value="1"/>
</dbReference>
<keyword evidence="2" id="KW-0378">Hydrolase</keyword>
<evidence type="ECO:0000256" key="4">
    <source>
        <dbReference type="ARBA" id="ARBA00025742"/>
    </source>
</evidence>
<evidence type="ECO:0000313" key="7">
    <source>
        <dbReference type="Proteomes" id="UP000644693"/>
    </source>
</evidence>
<dbReference type="InterPro" id="IPR050884">
    <property type="entry name" value="CNP_phosphodiesterase-III"/>
</dbReference>
<dbReference type="GO" id="GO:0004112">
    <property type="term" value="F:cyclic-nucleotide phosphodiesterase activity"/>
    <property type="evidence" value="ECO:0007669"/>
    <property type="project" value="InterPro"/>
</dbReference>